<dbReference type="EMBL" id="JBHFFA010000006">
    <property type="protein sequence ID" value="KAL2621830.1"/>
    <property type="molecule type" value="Genomic_DNA"/>
</dbReference>
<keyword evidence="3" id="KW-1185">Reference proteome</keyword>
<keyword evidence="1" id="KW-1133">Transmembrane helix</keyword>
<sequence>MHHRNVEACVEVHSSNVAEIRILIGFGCAAAAVMTFATILLGRESGVTESLFASDAMGTLSSSSGNWSLSSSSMGITSARCPDGFLELNECEKPGTELEDLPDDLLGEIVSCLTDARDQARVERVSTRFRKSCKLVKKVKFLCRMKNVQRCTGPSAKHVTPFKDIVMSKVVHLTCVERLRLEIEDEMQASRFKEEVIEKNSLWISDDKFVLQWLPPVSANLISLTVIDYGQQAIFHQTMLLQHLSNFCKNLQFLELRNMFLDCAPTACSTADQMKPTRLPGVKVLTLRCVKLTENGLKDLNDCMPNLITLTLVTIVGLRDARFKSDKLEVLCLGLATRVKSVKLEVNALTKLQLKMACPDELRVEARSLQCLAVCMDKRQDAIVEFKGVTKLRELLMGASEFSTLDKLCSANPGLEKVFLDVPCMAFEDDGGWKAVLPHVPLNLPNMKHIKVNCTKLHTLSVGPGLWYSLEQDMKTNPETFSPTWPVLATLILQIIVQELEVSLKLFRAILESIPSLEKLEVYVHKDSNMELEELGPFKELFPTVQWKLDWWKKGLKFNRFSF</sequence>
<name>A0ABD1Y5H1_9MARC</name>
<dbReference type="SUPFAM" id="SSF81383">
    <property type="entry name" value="F-box domain"/>
    <property type="match status" value="1"/>
</dbReference>
<protein>
    <recommendedName>
        <fullName evidence="4">F-box domain-containing protein</fullName>
    </recommendedName>
</protein>
<evidence type="ECO:0000313" key="3">
    <source>
        <dbReference type="Proteomes" id="UP001605036"/>
    </source>
</evidence>
<organism evidence="2 3">
    <name type="scientific">Riccia fluitans</name>
    <dbReference type="NCBI Taxonomy" id="41844"/>
    <lineage>
        <taxon>Eukaryota</taxon>
        <taxon>Viridiplantae</taxon>
        <taxon>Streptophyta</taxon>
        <taxon>Embryophyta</taxon>
        <taxon>Marchantiophyta</taxon>
        <taxon>Marchantiopsida</taxon>
        <taxon>Marchantiidae</taxon>
        <taxon>Marchantiales</taxon>
        <taxon>Ricciaceae</taxon>
        <taxon>Riccia</taxon>
    </lineage>
</organism>
<comment type="caution">
    <text evidence="2">The sequence shown here is derived from an EMBL/GenBank/DDBJ whole genome shotgun (WGS) entry which is preliminary data.</text>
</comment>
<dbReference type="SUPFAM" id="SSF52047">
    <property type="entry name" value="RNI-like"/>
    <property type="match status" value="1"/>
</dbReference>
<dbReference type="InterPro" id="IPR032675">
    <property type="entry name" value="LRR_dom_sf"/>
</dbReference>
<dbReference type="InterPro" id="IPR044809">
    <property type="entry name" value="AUF1-like"/>
</dbReference>
<evidence type="ECO:0008006" key="4">
    <source>
        <dbReference type="Google" id="ProtNLM"/>
    </source>
</evidence>
<dbReference type="AlphaFoldDB" id="A0ABD1Y5H1"/>
<proteinExistence type="predicted"/>
<dbReference type="Proteomes" id="UP001605036">
    <property type="component" value="Unassembled WGS sequence"/>
</dbReference>
<dbReference type="PANTHER" id="PTHR31215">
    <property type="entry name" value="OS05G0510400 PROTEIN-RELATED"/>
    <property type="match status" value="1"/>
</dbReference>
<reference evidence="2 3" key="1">
    <citation type="submission" date="2024-09" db="EMBL/GenBank/DDBJ databases">
        <title>Chromosome-scale assembly of Riccia fluitans.</title>
        <authorList>
            <person name="Paukszto L."/>
            <person name="Sawicki J."/>
            <person name="Karawczyk K."/>
            <person name="Piernik-Szablinska J."/>
            <person name="Szczecinska M."/>
            <person name="Mazdziarz M."/>
        </authorList>
    </citation>
    <scope>NUCLEOTIDE SEQUENCE [LARGE SCALE GENOMIC DNA]</scope>
    <source>
        <strain evidence="2">Rf_01</strain>
        <tissue evidence="2">Aerial parts of the thallus</tissue>
    </source>
</reference>
<evidence type="ECO:0000313" key="2">
    <source>
        <dbReference type="EMBL" id="KAL2621830.1"/>
    </source>
</evidence>
<evidence type="ECO:0000256" key="1">
    <source>
        <dbReference type="SAM" id="Phobius"/>
    </source>
</evidence>
<accession>A0ABD1Y5H1</accession>
<keyword evidence="1" id="KW-0472">Membrane</keyword>
<dbReference type="InterPro" id="IPR036047">
    <property type="entry name" value="F-box-like_dom_sf"/>
</dbReference>
<feature type="transmembrane region" description="Helical" evidence="1">
    <location>
        <begin position="20"/>
        <end position="41"/>
    </location>
</feature>
<dbReference type="Gene3D" id="3.80.10.10">
    <property type="entry name" value="Ribonuclease Inhibitor"/>
    <property type="match status" value="1"/>
</dbReference>
<keyword evidence="1" id="KW-0812">Transmembrane</keyword>
<gene>
    <name evidence="2" type="ORF">R1flu_002035</name>
</gene>